<evidence type="ECO:0000256" key="1">
    <source>
        <dbReference type="SAM" id="MobiDB-lite"/>
    </source>
</evidence>
<protein>
    <submittedName>
        <fullName evidence="2">Uncharacterized protein</fullName>
    </submittedName>
</protein>
<organism evidence="2 3">
    <name type="scientific">Aquimarina celericrescens</name>
    <dbReference type="NCBI Taxonomy" id="1964542"/>
    <lineage>
        <taxon>Bacteria</taxon>
        <taxon>Pseudomonadati</taxon>
        <taxon>Bacteroidota</taxon>
        <taxon>Flavobacteriia</taxon>
        <taxon>Flavobacteriales</taxon>
        <taxon>Flavobacteriaceae</taxon>
        <taxon>Aquimarina</taxon>
    </lineage>
</organism>
<dbReference type="RefSeq" id="WP_378321872.1">
    <property type="nucleotide sequence ID" value="NZ_JBHUHY010000032.1"/>
</dbReference>
<proteinExistence type="predicted"/>
<reference evidence="3" key="1">
    <citation type="journal article" date="2019" name="Int. J. Syst. Evol. Microbiol.">
        <title>The Global Catalogue of Microorganisms (GCM) 10K type strain sequencing project: providing services to taxonomists for standard genome sequencing and annotation.</title>
        <authorList>
            <consortium name="The Broad Institute Genomics Platform"/>
            <consortium name="The Broad Institute Genome Sequencing Center for Infectious Disease"/>
            <person name="Wu L."/>
            <person name="Ma J."/>
        </authorList>
    </citation>
    <scope>NUCLEOTIDE SEQUENCE [LARGE SCALE GENOMIC DNA]</scope>
    <source>
        <strain evidence="3">DT92</strain>
    </source>
</reference>
<dbReference type="Proteomes" id="UP001597344">
    <property type="component" value="Unassembled WGS sequence"/>
</dbReference>
<feature type="compositionally biased region" description="Basic and acidic residues" evidence="1">
    <location>
        <begin position="60"/>
        <end position="72"/>
    </location>
</feature>
<dbReference type="EMBL" id="JBHUHY010000032">
    <property type="protein sequence ID" value="MFD2188846.1"/>
    <property type="molecule type" value="Genomic_DNA"/>
</dbReference>
<sequence length="92" mass="10337">MKKKETNTLYDASITESDKQALGDKVQNVRNDGGRDDFLRNREKPVDFAGEDLDVPGRTLPKDSKNKLKDEENQLYSQGGSGNENLEQSSDF</sequence>
<feature type="compositionally biased region" description="Basic and acidic residues" evidence="1">
    <location>
        <begin position="32"/>
        <end position="46"/>
    </location>
</feature>
<name>A0ABW5B3X7_9FLAO</name>
<keyword evidence="3" id="KW-1185">Reference proteome</keyword>
<evidence type="ECO:0000313" key="3">
    <source>
        <dbReference type="Proteomes" id="UP001597344"/>
    </source>
</evidence>
<comment type="caution">
    <text evidence="2">The sequence shown here is derived from an EMBL/GenBank/DDBJ whole genome shotgun (WGS) entry which is preliminary data.</text>
</comment>
<evidence type="ECO:0000313" key="2">
    <source>
        <dbReference type="EMBL" id="MFD2188846.1"/>
    </source>
</evidence>
<feature type="region of interest" description="Disordered" evidence="1">
    <location>
        <begin position="15"/>
        <end position="92"/>
    </location>
</feature>
<gene>
    <name evidence="2" type="ORF">ACFSJT_18745</name>
</gene>
<feature type="compositionally biased region" description="Polar residues" evidence="1">
    <location>
        <begin position="74"/>
        <end position="92"/>
    </location>
</feature>
<accession>A0ABW5B3X7</accession>